<keyword evidence="1" id="KW-0812">Transmembrane</keyword>
<feature type="transmembrane region" description="Helical" evidence="1">
    <location>
        <begin position="42"/>
        <end position="61"/>
    </location>
</feature>
<protein>
    <submittedName>
        <fullName evidence="2">Uncharacterized protein</fullName>
    </submittedName>
</protein>
<keyword evidence="1" id="KW-1133">Transmembrane helix</keyword>
<feature type="transmembrane region" description="Helical" evidence="1">
    <location>
        <begin position="18"/>
        <end position="36"/>
    </location>
</feature>
<reference evidence="2 3" key="1">
    <citation type="submission" date="2024-01" db="EMBL/GenBank/DDBJ databases">
        <title>Seven novel Bacillus-like species.</title>
        <authorList>
            <person name="Liu G."/>
        </authorList>
    </citation>
    <scope>NUCLEOTIDE SEQUENCE [LARGE SCALE GENOMIC DNA]</scope>
    <source>
        <strain evidence="2 3">FJAT-51614</strain>
    </source>
</reference>
<keyword evidence="1" id="KW-0472">Membrane</keyword>
<dbReference type="EMBL" id="JBAWSY010000007">
    <property type="protein sequence ID" value="MEI4770174.1"/>
    <property type="molecule type" value="Genomic_DNA"/>
</dbReference>
<evidence type="ECO:0000256" key="1">
    <source>
        <dbReference type="SAM" id="Phobius"/>
    </source>
</evidence>
<proteinExistence type="predicted"/>
<comment type="caution">
    <text evidence="2">The sequence shown here is derived from an EMBL/GenBank/DDBJ whole genome shotgun (WGS) entry which is preliminary data.</text>
</comment>
<evidence type="ECO:0000313" key="3">
    <source>
        <dbReference type="Proteomes" id="UP001364890"/>
    </source>
</evidence>
<keyword evidence="3" id="KW-1185">Reference proteome</keyword>
<name>A0ABU8F575_9BACI</name>
<sequence>MELSIEKTKRKKSSRPILIMRFLIILAMVILLIMAIVNDLDISLLSFVIALGGIGSTIDGIESFYHKAKRKVVLTEIGSGIVYFVISIFLFL</sequence>
<gene>
    <name evidence="2" type="ORF">WAX74_11060</name>
</gene>
<accession>A0ABU8F575</accession>
<evidence type="ECO:0000313" key="2">
    <source>
        <dbReference type="EMBL" id="MEI4770174.1"/>
    </source>
</evidence>
<organism evidence="2 3">
    <name type="scientific">Psychrobacillus mangrovi</name>
    <dbReference type="NCBI Taxonomy" id="3117745"/>
    <lineage>
        <taxon>Bacteria</taxon>
        <taxon>Bacillati</taxon>
        <taxon>Bacillota</taxon>
        <taxon>Bacilli</taxon>
        <taxon>Bacillales</taxon>
        <taxon>Bacillaceae</taxon>
        <taxon>Psychrobacillus</taxon>
    </lineage>
</organism>
<dbReference type="Proteomes" id="UP001364890">
    <property type="component" value="Unassembled WGS sequence"/>
</dbReference>
<feature type="transmembrane region" description="Helical" evidence="1">
    <location>
        <begin position="73"/>
        <end position="91"/>
    </location>
</feature>